<proteinExistence type="predicted"/>
<evidence type="ECO:0000313" key="3">
    <source>
        <dbReference type="Proteomes" id="UP000319257"/>
    </source>
</evidence>
<organism evidence="2 3">
    <name type="scientific">Thyridium curvatum</name>
    <dbReference type="NCBI Taxonomy" id="1093900"/>
    <lineage>
        <taxon>Eukaryota</taxon>
        <taxon>Fungi</taxon>
        <taxon>Dikarya</taxon>
        <taxon>Ascomycota</taxon>
        <taxon>Pezizomycotina</taxon>
        <taxon>Sordariomycetes</taxon>
        <taxon>Sordariomycetidae</taxon>
        <taxon>Thyridiales</taxon>
        <taxon>Thyridiaceae</taxon>
        <taxon>Thyridium</taxon>
    </lineage>
</organism>
<reference evidence="2 3" key="1">
    <citation type="submission" date="2019-06" db="EMBL/GenBank/DDBJ databases">
        <title>Draft genome sequence of the filamentous fungus Phialemoniopsis curvata isolated from diesel fuel.</title>
        <authorList>
            <person name="Varaljay V.A."/>
            <person name="Lyon W.J."/>
            <person name="Crouch A.L."/>
            <person name="Drake C.E."/>
            <person name="Hollomon J.M."/>
            <person name="Nadeau L.J."/>
            <person name="Nunn H.S."/>
            <person name="Stevenson B.S."/>
            <person name="Bojanowski C.L."/>
            <person name="Crookes-Goodson W.J."/>
        </authorList>
    </citation>
    <scope>NUCLEOTIDE SEQUENCE [LARGE SCALE GENOMIC DNA]</scope>
    <source>
        <strain evidence="2 3">D216</strain>
    </source>
</reference>
<dbReference type="RefSeq" id="XP_030995840.1">
    <property type="nucleotide sequence ID" value="XM_031139736.1"/>
</dbReference>
<feature type="region of interest" description="Disordered" evidence="1">
    <location>
        <begin position="120"/>
        <end position="139"/>
    </location>
</feature>
<feature type="compositionally biased region" description="Low complexity" evidence="1">
    <location>
        <begin position="65"/>
        <end position="77"/>
    </location>
</feature>
<dbReference type="InParanoid" id="A0A507B9Q9"/>
<gene>
    <name evidence="2" type="ORF">E0L32_000523</name>
</gene>
<dbReference type="AlphaFoldDB" id="A0A507B9Q9"/>
<dbReference type="Proteomes" id="UP000319257">
    <property type="component" value="Unassembled WGS sequence"/>
</dbReference>
<name>A0A507B9Q9_9PEZI</name>
<evidence type="ECO:0000256" key="1">
    <source>
        <dbReference type="SAM" id="MobiDB-lite"/>
    </source>
</evidence>
<dbReference type="GeneID" id="41967970"/>
<evidence type="ECO:0000313" key="2">
    <source>
        <dbReference type="EMBL" id="TPX14129.1"/>
    </source>
</evidence>
<protein>
    <submittedName>
        <fullName evidence="2">Uncharacterized protein</fullName>
    </submittedName>
</protein>
<dbReference type="EMBL" id="SKBQ01000002">
    <property type="protein sequence ID" value="TPX14129.1"/>
    <property type="molecule type" value="Genomic_DNA"/>
</dbReference>
<accession>A0A507B9Q9</accession>
<sequence length="258" mass="28245">MASRPVFLPPARPSELLSYIISRESFPTTLIICSPKAEFLASLISDARPQQEQEDHERGQENAEQLDQQAAASPQQPPEAAQQLLQAPLSQVAIARHIRMVFIPTVSHLRAFLSVFAPADSKVPPPPAQTDVQGEASRPRGQSPLLLVYGFLELHRHTSEWSAQGLGHTAAGLVEAARLHSFQPVIVEPKTEGSLASDTVLGEQVPLLSGTTLRIGPDVEGGGWSGRTVEAKRVLGRWFRFEDRQWAKDQDKASNDVE</sequence>
<feature type="region of interest" description="Disordered" evidence="1">
    <location>
        <begin position="47"/>
        <end position="77"/>
    </location>
</feature>
<feature type="compositionally biased region" description="Basic and acidic residues" evidence="1">
    <location>
        <begin position="49"/>
        <end position="61"/>
    </location>
</feature>
<keyword evidence="3" id="KW-1185">Reference proteome</keyword>
<dbReference type="OrthoDB" id="5391496at2759"/>
<comment type="caution">
    <text evidence="2">The sequence shown here is derived from an EMBL/GenBank/DDBJ whole genome shotgun (WGS) entry which is preliminary data.</text>
</comment>